<protein>
    <submittedName>
        <fullName evidence="1">Uncharacterized protein</fullName>
    </submittedName>
</protein>
<proteinExistence type="predicted"/>
<dbReference type="Proteomes" id="UP000257089">
    <property type="component" value="Chromosome"/>
</dbReference>
<name>A0ACD5HUY6_9EURY</name>
<reference evidence="1" key="1">
    <citation type="submission" date="2023-10" db="EMBL/GenBank/DDBJ databases">
        <title>A new archaeal virus that suppresses the transcription of host immunity genes.</title>
        <authorList>
            <person name="Turgeman-Grott I."/>
            <person name="Golan N."/>
            <person name="Neri U."/>
            <person name="Naki D."/>
            <person name="Altman N."/>
            <person name="Eizenshtein K."/>
            <person name="Choudhary D."/>
            <person name="Levi R."/>
            <person name="Himani H."/>
            <person name="Reshef L."/>
            <person name="Papke T.R."/>
            <person name="Gophna U."/>
        </authorList>
    </citation>
    <scope>NUCLEOTIDE SEQUENCE</scope>
    <source>
        <strain evidence="1">Atlit-48N</strain>
    </source>
</reference>
<gene>
    <name evidence="1" type="ORF">DEQ67_014255</name>
</gene>
<evidence type="ECO:0000313" key="2">
    <source>
        <dbReference type="Proteomes" id="UP000257089"/>
    </source>
</evidence>
<organism evidence="1 2">
    <name type="scientific">Haloferax sp. Atlit-48N</name>
    <dbReference type="NCBI Taxonomy" id="2077198"/>
    <lineage>
        <taxon>Archaea</taxon>
        <taxon>Methanobacteriati</taxon>
        <taxon>Methanobacteriota</taxon>
        <taxon>Stenosarchaea group</taxon>
        <taxon>Halobacteria</taxon>
        <taxon>Halobacteriales</taxon>
        <taxon>Haloferacaceae</taxon>
        <taxon>Haloferax</taxon>
    </lineage>
</organism>
<accession>A0ACD5HUY6</accession>
<evidence type="ECO:0000313" key="1">
    <source>
        <dbReference type="EMBL" id="XRJ19636.1"/>
    </source>
</evidence>
<sequence>MSEDTESRIFFVEENKREILNKQIERYQHNEVLAEKFIRGFGITAGLSALSAVLSVAKEPSLIDTFLTLARDVPENAQLSDDIIILTKSVNIAVGTVALFVSLGLFFVCISYFWKVLRLDVPDLLIGKEPLDANEFRVQKSDTEAGYKKQISALSHLLSEQTEHFDNAFSATESAISFLVFGILLIAFSLASDPRLVGMFDFFGLIILITTSTAYVTGRLVRAMKVILSARDTDSDLTEKAIEYIKELLSRLFSGIFPLKVILGVLGVYSVLFVSLVGHTWWVESFKTVAATILDSISPTISAILLQNVYLSTIGISIAFAVVILLTEEFQQRRDTPEGNIE</sequence>
<dbReference type="EMBL" id="CP137689">
    <property type="protein sequence ID" value="XRJ19636.1"/>
    <property type="molecule type" value="Genomic_DNA"/>
</dbReference>